<keyword evidence="2" id="KW-1185">Reference proteome</keyword>
<evidence type="ECO:0000313" key="2">
    <source>
        <dbReference type="Proteomes" id="UP000011713"/>
    </source>
</evidence>
<proteinExistence type="predicted"/>
<dbReference type="AlphaFoldDB" id="M4BBR5"/>
<evidence type="ECO:0000313" key="1">
    <source>
        <dbReference type="EnsemblProtists" id="HpaP803728"/>
    </source>
</evidence>
<dbReference type="EnsemblProtists" id="HpaT803728">
    <property type="protein sequence ID" value="HpaP803728"/>
    <property type="gene ID" value="HpaG803728"/>
</dbReference>
<name>M4BBR5_HYAAE</name>
<accession>M4BBR5</accession>
<reference evidence="2" key="1">
    <citation type="journal article" date="2010" name="Science">
        <title>Signatures of adaptation to obligate biotrophy in the Hyaloperonospora arabidopsidis genome.</title>
        <authorList>
            <person name="Baxter L."/>
            <person name="Tripathy S."/>
            <person name="Ishaque N."/>
            <person name="Boot N."/>
            <person name="Cabral A."/>
            <person name="Kemen E."/>
            <person name="Thines M."/>
            <person name="Ah-Fong A."/>
            <person name="Anderson R."/>
            <person name="Badejoko W."/>
            <person name="Bittner-Eddy P."/>
            <person name="Boore J.L."/>
            <person name="Chibucos M.C."/>
            <person name="Coates M."/>
            <person name="Dehal P."/>
            <person name="Delehaunty K."/>
            <person name="Dong S."/>
            <person name="Downton P."/>
            <person name="Dumas B."/>
            <person name="Fabro G."/>
            <person name="Fronick C."/>
            <person name="Fuerstenberg S.I."/>
            <person name="Fulton L."/>
            <person name="Gaulin E."/>
            <person name="Govers F."/>
            <person name="Hughes L."/>
            <person name="Humphray S."/>
            <person name="Jiang R.H."/>
            <person name="Judelson H."/>
            <person name="Kamoun S."/>
            <person name="Kyung K."/>
            <person name="Meijer H."/>
            <person name="Minx P."/>
            <person name="Morris P."/>
            <person name="Nelson J."/>
            <person name="Phuntumart V."/>
            <person name="Qutob D."/>
            <person name="Rehmany A."/>
            <person name="Rougon-Cardoso A."/>
            <person name="Ryden P."/>
            <person name="Torto-Alalibo T."/>
            <person name="Studholme D."/>
            <person name="Wang Y."/>
            <person name="Win J."/>
            <person name="Wood J."/>
            <person name="Clifton S.W."/>
            <person name="Rogers J."/>
            <person name="Van den Ackerveken G."/>
            <person name="Jones J.D."/>
            <person name="McDowell J.M."/>
            <person name="Beynon J."/>
            <person name="Tyler B.M."/>
        </authorList>
    </citation>
    <scope>NUCLEOTIDE SEQUENCE [LARGE SCALE GENOMIC DNA]</scope>
    <source>
        <strain evidence="2">Emoy2</strain>
    </source>
</reference>
<dbReference type="HOGENOM" id="CLU_2390711_0_0_1"/>
<protein>
    <submittedName>
        <fullName evidence="1">Uncharacterized protein</fullName>
    </submittedName>
</protein>
<dbReference type="EMBL" id="JH598105">
    <property type="status" value="NOT_ANNOTATED_CDS"/>
    <property type="molecule type" value="Genomic_DNA"/>
</dbReference>
<dbReference type="VEuPathDB" id="FungiDB:HpaG803728"/>
<reference evidence="1" key="2">
    <citation type="submission" date="2015-06" db="UniProtKB">
        <authorList>
            <consortium name="EnsemblProtists"/>
        </authorList>
    </citation>
    <scope>IDENTIFICATION</scope>
    <source>
        <strain evidence="1">Emoy2</strain>
    </source>
</reference>
<dbReference type="Proteomes" id="UP000011713">
    <property type="component" value="Unassembled WGS sequence"/>
</dbReference>
<organism evidence="1 2">
    <name type="scientific">Hyaloperonospora arabidopsidis (strain Emoy2)</name>
    <name type="common">Downy mildew agent</name>
    <name type="synonym">Peronospora arabidopsidis</name>
    <dbReference type="NCBI Taxonomy" id="559515"/>
    <lineage>
        <taxon>Eukaryota</taxon>
        <taxon>Sar</taxon>
        <taxon>Stramenopiles</taxon>
        <taxon>Oomycota</taxon>
        <taxon>Peronosporomycetes</taxon>
        <taxon>Peronosporales</taxon>
        <taxon>Peronosporaceae</taxon>
        <taxon>Hyaloperonospora</taxon>
    </lineage>
</organism>
<sequence length="94" mass="10273">MGVSSAPGALSCVRKLGNCSSASVCRAVVGPMNIRRSDKWTWGWMEARRGALSCRAKAEVRMVKPRVQIAVDSACSVVRTGFVQLFCLWLWVVA</sequence>
<dbReference type="InParanoid" id="M4BBR5"/>